<reference evidence="6" key="1">
    <citation type="submission" date="2021-02" db="EMBL/GenBank/DDBJ databases">
        <authorList>
            <person name="Dougan E. K."/>
            <person name="Rhodes N."/>
            <person name="Thang M."/>
            <person name="Chan C."/>
        </authorList>
    </citation>
    <scope>NUCLEOTIDE SEQUENCE</scope>
</reference>
<evidence type="ECO:0000256" key="3">
    <source>
        <dbReference type="SAM" id="Phobius"/>
    </source>
</evidence>
<evidence type="ECO:0000313" key="5">
    <source>
        <dbReference type="EMBL" id="CAE8643271.1"/>
    </source>
</evidence>
<feature type="compositionally biased region" description="Low complexity" evidence="2">
    <location>
        <begin position="251"/>
        <end position="261"/>
    </location>
</feature>
<dbReference type="Proteomes" id="UP000626109">
    <property type="component" value="Unassembled WGS sequence"/>
</dbReference>
<comment type="caution">
    <text evidence="6">The sequence shown here is derived from an EMBL/GenBank/DDBJ whole genome shotgun (WGS) entry which is preliminary data.</text>
</comment>
<evidence type="ECO:0000313" key="8">
    <source>
        <dbReference type="Proteomes" id="UP000654075"/>
    </source>
</evidence>
<keyword evidence="3" id="KW-0812">Transmembrane</keyword>
<dbReference type="EMBL" id="CAJNNV010025722">
    <property type="protein sequence ID" value="CAE8615841.1"/>
    <property type="molecule type" value="Genomic_DNA"/>
</dbReference>
<dbReference type="AlphaFoldDB" id="A0A813J4D9"/>
<keyword evidence="3" id="KW-1133">Transmembrane helix</keyword>
<gene>
    <name evidence="4" type="ORF">PGLA1383_LOCUS33549</name>
    <name evidence="5" type="ORF">PGLA1383_LOCUS57626</name>
    <name evidence="6" type="ORF">PGLA2088_LOCUS15905</name>
</gene>
<feature type="transmembrane region" description="Helical" evidence="3">
    <location>
        <begin position="110"/>
        <end position="127"/>
    </location>
</feature>
<accession>A0A813J4D9</accession>
<evidence type="ECO:0008006" key="9">
    <source>
        <dbReference type="Google" id="ProtNLM"/>
    </source>
</evidence>
<dbReference type="PANTHER" id="PTHR12300">
    <property type="entry name" value="HVA22-LIKE PROTEINS"/>
    <property type="match status" value="1"/>
</dbReference>
<feature type="compositionally biased region" description="Basic and acidic residues" evidence="2">
    <location>
        <begin position="267"/>
        <end position="277"/>
    </location>
</feature>
<dbReference type="InterPro" id="IPR004345">
    <property type="entry name" value="TB2_DP1_HVA22"/>
</dbReference>
<dbReference type="EMBL" id="CAJNNW010019903">
    <property type="protein sequence ID" value="CAE8665402.1"/>
    <property type="molecule type" value="Genomic_DNA"/>
</dbReference>
<comment type="subcellular location">
    <subcellularLocation>
        <location evidence="1">Membrane</location>
        <topology evidence="1">Multi-pass membrane protein</topology>
    </subcellularLocation>
</comment>
<organism evidence="6 7">
    <name type="scientific">Polarella glacialis</name>
    <name type="common">Dinoflagellate</name>
    <dbReference type="NCBI Taxonomy" id="89957"/>
    <lineage>
        <taxon>Eukaryota</taxon>
        <taxon>Sar</taxon>
        <taxon>Alveolata</taxon>
        <taxon>Dinophyceae</taxon>
        <taxon>Suessiales</taxon>
        <taxon>Suessiaceae</taxon>
        <taxon>Polarella</taxon>
    </lineage>
</organism>
<evidence type="ECO:0000313" key="7">
    <source>
        <dbReference type="Proteomes" id="UP000626109"/>
    </source>
</evidence>
<protein>
    <recommendedName>
        <fullName evidence="9">Receptor expression-enhancing protein</fullName>
    </recommendedName>
</protein>
<sequence>MGGWDEVIDRTNVALGECGPIKGAADALKVQPVLVAGVAGLFTLGFVLYGLCGQLISTAVGFAFPAFESFKALESRDTEGMHFWLTYWVVFASLALAENMYYYLMVWFPFYYPLKVAFLFWLFLPATRGADSMYRWFIQPLLQKNRKHIDTAIDRSTQELKKSLSGIPSTMTSGAGAAVMAGAMVGAAGVAQLRRSFSGVTPRSRLPTADEVEDDQEPRYDSSKRSWETDAAAIQEEDATEGQQDKENQENQENQASNAAAWLLAHQKSEAWVDHGD</sequence>
<evidence type="ECO:0000313" key="6">
    <source>
        <dbReference type="EMBL" id="CAE8665402.1"/>
    </source>
</evidence>
<keyword evidence="8" id="KW-1185">Reference proteome</keyword>
<dbReference type="Pfam" id="PF03134">
    <property type="entry name" value="TB2_DP1_HVA22"/>
    <property type="match status" value="1"/>
</dbReference>
<keyword evidence="3" id="KW-0472">Membrane</keyword>
<feature type="transmembrane region" description="Helical" evidence="3">
    <location>
        <begin position="38"/>
        <end position="64"/>
    </location>
</feature>
<comment type="similarity">
    <text evidence="1">Belongs to the DP1 family.</text>
</comment>
<evidence type="ECO:0000313" key="4">
    <source>
        <dbReference type="EMBL" id="CAE8615841.1"/>
    </source>
</evidence>
<feature type="region of interest" description="Disordered" evidence="2">
    <location>
        <begin position="201"/>
        <end position="277"/>
    </location>
</feature>
<feature type="transmembrane region" description="Helical" evidence="3">
    <location>
        <begin position="85"/>
        <end position="104"/>
    </location>
</feature>
<dbReference type="OrthoDB" id="10009287at2759"/>
<dbReference type="Proteomes" id="UP000654075">
    <property type="component" value="Unassembled WGS sequence"/>
</dbReference>
<evidence type="ECO:0000256" key="1">
    <source>
        <dbReference type="RuleBase" id="RU362006"/>
    </source>
</evidence>
<name>A0A813J4D9_POLGL</name>
<proteinExistence type="inferred from homology"/>
<evidence type="ECO:0000256" key="2">
    <source>
        <dbReference type="SAM" id="MobiDB-lite"/>
    </source>
</evidence>
<dbReference type="GO" id="GO:0016020">
    <property type="term" value="C:membrane"/>
    <property type="evidence" value="ECO:0007669"/>
    <property type="project" value="UniProtKB-SubCell"/>
</dbReference>
<dbReference type="OMA" id="FLYPAWM"/>
<feature type="compositionally biased region" description="Basic and acidic residues" evidence="2">
    <location>
        <begin position="217"/>
        <end position="228"/>
    </location>
</feature>
<dbReference type="EMBL" id="CAJNNV010033319">
    <property type="protein sequence ID" value="CAE8643271.1"/>
    <property type="molecule type" value="Genomic_DNA"/>
</dbReference>